<dbReference type="AlphaFoldDB" id="A0A426YH46"/>
<gene>
    <name evidence="2" type="ORF">B296_00008482</name>
</gene>
<sequence>MTDYPREILRLGVTREWVGEGELPKERTQSEMTEALRFRGQGRREERDADARQRIVGLWVSNAMVPQRRDFRGVIDPLLLWRESIGRKRGRGGGECRGELQVPRQDGRTKAKELHKTGVDGLLIKITENEGLQVDVGVLDQGTK</sequence>
<protein>
    <submittedName>
        <fullName evidence="2">Uncharacterized protein</fullName>
    </submittedName>
</protein>
<comment type="caution">
    <text evidence="2">The sequence shown here is derived from an EMBL/GenBank/DDBJ whole genome shotgun (WGS) entry which is preliminary data.</text>
</comment>
<evidence type="ECO:0000313" key="3">
    <source>
        <dbReference type="Proteomes" id="UP000287651"/>
    </source>
</evidence>
<feature type="region of interest" description="Disordered" evidence="1">
    <location>
        <begin position="88"/>
        <end position="111"/>
    </location>
</feature>
<organism evidence="2 3">
    <name type="scientific">Ensete ventricosum</name>
    <name type="common">Abyssinian banana</name>
    <name type="synonym">Musa ensete</name>
    <dbReference type="NCBI Taxonomy" id="4639"/>
    <lineage>
        <taxon>Eukaryota</taxon>
        <taxon>Viridiplantae</taxon>
        <taxon>Streptophyta</taxon>
        <taxon>Embryophyta</taxon>
        <taxon>Tracheophyta</taxon>
        <taxon>Spermatophyta</taxon>
        <taxon>Magnoliopsida</taxon>
        <taxon>Liliopsida</taxon>
        <taxon>Zingiberales</taxon>
        <taxon>Musaceae</taxon>
        <taxon>Ensete</taxon>
    </lineage>
</organism>
<name>A0A426YH46_ENSVE</name>
<proteinExistence type="predicted"/>
<dbReference type="EMBL" id="AMZH03012453">
    <property type="protein sequence ID" value="RRT50990.1"/>
    <property type="molecule type" value="Genomic_DNA"/>
</dbReference>
<evidence type="ECO:0000256" key="1">
    <source>
        <dbReference type="SAM" id="MobiDB-lite"/>
    </source>
</evidence>
<dbReference type="Proteomes" id="UP000287651">
    <property type="component" value="Unassembled WGS sequence"/>
</dbReference>
<accession>A0A426YH46</accession>
<reference evidence="2 3" key="1">
    <citation type="journal article" date="2014" name="Agronomy (Basel)">
        <title>A Draft Genome Sequence for Ensete ventricosum, the Drought-Tolerant Tree Against Hunger.</title>
        <authorList>
            <person name="Harrison J."/>
            <person name="Moore K.A."/>
            <person name="Paszkiewicz K."/>
            <person name="Jones T."/>
            <person name="Grant M."/>
            <person name="Ambacheew D."/>
            <person name="Muzemil S."/>
            <person name="Studholme D.J."/>
        </authorList>
    </citation>
    <scope>NUCLEOTIDE SEQUENCE [LARGE SCALE GENOMIC DNA]</scope>
</reference>
<evidence type="ECO:0000313" key="2">
    <source>
        <dbReference type="EMBL" id="RRT50990.1"/>
    </source>
</evidence>